<evidence type="ECO:0000313" key="2">
    <source>
        <dbReference type="Proteomes" id="UP000015103"/>
    </source>
</evidence>
<dbReference type="VEuPathDB" id="VectorBase:RPRC010176"/>
<dbReference type="EMBL" id="ACPB03006867">
    <property type="status" value="NOT_ANNOTATED_CDS"/>
    <property type="molecule type" value="Genomic_DNA"/>
</dbReference>
<sequence>MLAPRLVWRSIGPVVLNCADTLVTANGTLCTKGGVIGNQLIGPYFYRENLTGERWCSTCINSVSPVENFK</sequence>
<proteinExistence type="predicted"/>
<dbReference type="EnsemblMetazoa" id="RPRC010176-RA">
    <property type="protein sequence ID" value="RPRC010176-PA"/>
    <property type="gene ID" value="RPRC010176"/>
</dbReference>
<dbReference type="EMBL" id="ACPB03006870">
    <property type="status" value="NOT_ANNOTATED_CDS"/>
    <property type="molecule type" value="Genomic_DNA"/>
</dbReference>
<dbReference type="HOGENOM" id="CLU_2760956_0_0_1"/>
<name>T1I1K6_RHOPR</name>
<reference evidence="1" key="1">
    <citation type="submission" date="2015-05" db="UniProtKB">
        <authorList>
            <consortium name="EnsemblMetazoa"/>
        </authorList>
    </citation>
    <scope>IDENTIFICATION</scope>
</reference>
<evidence type="ECO:0000313" key="1">
    <source>
        <dbReference type="EnsemblMetazoa" id="RPRC010176-PA"/>
    </source>
</evidence>
<dbReference type="AlphaFoldDB" id="T1I1K6"/>
<dbReference type="EMBL" id="ACPB03006868">
    <property type="status" value="NOT_ANNOTATED_CDS"/>
    <property type="molecule type" value="Genomic_DNA"/>
</dbReference>
<dbReference type="Proteomes" id="UP000015103">
    <property type="component" value="Unassembled WGS sequence"/>
</dbReference>
<protein>
    <submittedName>
        <fullName evidence="1">Uncharacterized protein</fullName>
    </submittedName>
</protein>
<dbReference type="EMBL" id="ACPB03006869">
    <property type="status" value="NOT_ANNOTATED_CDS"/>
    <property type="molecule type" value="Genomic_DNA"/>
</dbReference>
<dbReference type="InParanoid" id="T1I1K6"/>
<keyword evidence="2" id="KW-1185">Reference proteome</keyword>
<organism evidence="1 2">
    <name type="scientific">Rhodnius prolixus</name>
    <name type="common">Triatomid bug</name>
    <dbReference type="NCBI Taxonomy" id="13249"/>
    <lineage>
        <taxon>Eukaryota</taxon>
        <taxon>Metazoa</taxon>
        <taxon>Ecdysozoa</taxon>
        <taxon>Arthropoda</taxon>
        <taxon>Hexapoda</taxon>
        <taxon>Insecta</taxon>
        <taxon>Pterygota</taxon>
        <taxon>Neoptera</taxon>
        <taxon>Paraneoptera</taxon>
        <taxon>Hemiptera</taxon>
        <taxon>Heteroptera</taxon>
        <taxon>Panheteroptera</taxon>
        <taxon>Cimicomorpha</taxon>
        <taxon>Reduviidae</taxon>
        <taxon>Triatominae</taxon>
        <taxon>Rhodnius</taxon>
    </lineage>
</organism>
<accession>T1I1K6</accession>